<dbReference type="NCBIfam" id="TIGR02289">
    <property type="entry name" value="M3_not_pepF"/>
    <property type="match status" value="1"/>
</dbReference>
<comment type="similarity">
    <text evidence="6">Belongs to the peptidase M3 family.</text>
</comment>
<sequence length="546" mass="62509">MHKLSVQLAGAQNGFVAKVAATELVALVNNMNSQAMLATIRNSIDTNDAFYKAEVDFWDEYGPQFDDALTEYQQAVVSSAYQDDLASIYPHTWIAGAQDALRVKDPKIIPLQQQNNRLITEYQTLIASAQIDFQGQTYTLAQLGPLMSDQDRDVRRGANAAYWSFFAQHEATFDRIYDDMVHVRTKIARELGFKDYAEMSYVFMDRFDYDEDMVSTYRNEVRQKVVPLVREQRAKQAKRLGLTKLAYYDLSIQFKDGNAKPQGTPEELVETARQMYHEMSAETGPFFDHMVDSHLLDLLAKKGKMSGGYAEYIPSIESPFIFANFNGTSGDVDVLTHEAGHAFQTFVARWIQPGEVVFPTNEAAEIFSMSMEFIAYPWMQNFFKDQTAKYKYAHLQDALEFLPYGILVDHFQHEVYTHPDMTPAERKACWRRLEKQYNPDKDYSENADLDRGIYWMRQGHIFEVPFYYIDYTIAQVVAYQFWKRFEVDHDQTAWNDYLSMAKAGGSQSLLELLKTGHLQSPFAAGALDDTLAAIHTALAAVDDSKL</sequence>
<dbReference type="GO" id="GO:0004222">
    <property type="term" value="F:metalloendopeptidase activity"/>
    <property type="evidence" value="ECO:0007669"/>
    <property type="project" value="InterPro"/>
</dbReference>
<dbReference type="STRING" id="1291052.FC18_GL000096"/>
<dbReference type="Proteomes" id="UP000051679">
    <property type="component" value="Unassembled WGS sequence"/>
</dbReference>
<proteinExistence type="inferred from homology"/>
<dbReference type="SUPFAM" id="SSF55486">
    <property type="entry name" value="Metalloproteases ('zincins'), catalytic domain"/>
    <property type="match status" value="1"/>
</dbReference>
<keyword evidence="4 6" id="KW-0862">Zinc</keyword>
<reference evidence="8 9" key="1">
    <citation type="journal article" date="2015" name="Genome Announc.">
        <title>Expanding the biotechnology potential of lactobacilli through comparative genomics of 213 strains and associated genera.</title>
        <authorList>
            <person name="Sun Z."/>
            <person name="Harris H.M."/>
            <person name="McCann A."/>
            <person name="Guo C."/>
            <person name="Argimon S."/>
            <person name="Zhang W."/>
            <person name="Yang X."/>
            <person name="Jeffery I.B."/>
            <person name="Cooney J.C."/>
            <person name="Kagawa T.F."/>
            <person name="Liu W."/>
            <person name="Song Y."/>
            <person name="Salvetti E."/>
            <person name="Wrobel A."/>
            <person name="Rasinkangas P."/>
            <person name="Parkhill J."/>
            <person name="Rea M.C."/>
            <person name="O'Sullivan O."/>
            <person name="Ritari J."/>
            <person name="Douillard F.P."/>
            <person name="Paul Ross R."/>
            <person name="Yang R."/>
            <person name="Briner A.E."/>
            <person name="Felis G.E."/>
            <person name="de Vos W.M."/>
            <person name="Barrangou R."/>
            <person name="Klaenhammer T.R."/>
            <person name="Caufield P.W."/>
            <person name="Cui Y."/>
            <person name="Zhang H."/>
            <person name="O'Toole P.W."/>
        </authorList>
    </citation>
    <scope>NUCLEOTIDE SEQUENCE [LARGE SCALE GENOMIC DNA]</scope>
    <source>
        <strain evidence="8 9">DSM 20505</strain>
    </source>
</reference>
<protein>
    <recommendedName>
        <fullName evidence="7">Peptidase M3A/M3B catalytic domain-containing protein</fullName>
    </recommendedName>
</protein>
<dbReference type="InterPro" id="IPR001567">
    <property type="entry name" value="Pept_M3A_M3B_dom"/>
</dbReference>
<dbReference type="GO" id="GO:0046872">
    <property type="term" value="F:metal ion binding"/>
    <property type="evidence" value="ECO:0007669"/>
    <property type="project" value="UniProtKB-UniRule"/>
</dbReference>
<evidence type="ECO:0000256" key="6">
    <source>
        <dbReference type="RuleBase" id="RU003435"/>
    </source>
</evidence>
<dbReference type="InterPro" id="IPR045090">
    <property type="entry name" value="Pept_M3A_M3B"/>
</dbReference>
<evidence type="ECO:0000259" key="7">
    <source>
        <dbReference type="Pfam" id="PF01432"/>
    </source>
</evidence>
<dbReference type="InterPro" id="IPR011976">
    <property type="entry name" value="Pept_M3B_oligopep-rel"/>
</dbReference>
<dbReference type="CDD" id="cd09606">
    <property type="entry name" value="M3B_PepF"/>
    <property type="match status" value="1"/>
</dbReference>
<evidence type="ECO:0000256" key="1">
    <source>
        <dbReference type="ARBA" id="ARBA00022670"/>
    </source>
</evidence>
<keyword evidence="1 6" id="KW-0645">Protease</keyword>
<dbReference type="AlphaFoldDB" id="A0A0R1ZZK3"/>
<evidence type="ECO:0000256" key="5">
    <source>
        <dbReference type="ARBA" id="ARBA00023049"/>
    </source>
</evidence>
<dbReference type="EMBL" id="AYYO01000005">
    <property type="protein sequence ID" value="KRM56412.1"/>
    <property type="molecule type" value="Genomic_DNA"/>
</dbReference>
<keyword evidence="2 6" id="KW-0479">Metal-binding</keyword>
<dbReference type="GO" id="GO:0006518">
    <property type="term" value="P:peptide metabolic process"/>
    <property type="evidence" value="ECO:0007669"/>
    <property type="project" value="TreeGrafter"/>
</dbReference>
<feature type="domain" description="Peptidase M3A/M3B catalytic" evidence="7">
    <location>
        <begin position="146"/>
        <end position="525"/>
    </location>
</feature>
<keyword evidence="5 6" id="KW-0482">Metalloprotease</keyword>
<accession>A0A0R1ZZK3</accession>
<comment type="cofactor">
    <cofactor evidence="6">
        <name>Zn(2+)</name>
        <dbReference type="ChEBI" id="CHEBI:29105"/>
    </cofactor>
    <text evidence="6">Binds 1 zinc ion.</text>
</comment>
<evidence type="ECO:0000313" key="8">
    <source>
        <dbReference type="EMBL" id="KRM56412.1"/>
    </source>
</evidence>
<dbReference type="Gene3D" id="1.10.1370.30">
    <property type="match status" value="1"/>
</dbReference>
<keyword evidence="3 6" id="KW-0378">Hydrolase</keyword>
<dbReference type="Pfam" id="PF01432">
    <property type="entry name" value="Peptidase_M3"/>
    <property type="match status" value="1"/>
</dbReference>
<evidence type="ECO:0000256" key="3">
    <source>
        <dbReference type="ARBA" id="ARBA00022801"/>
    </source>
</evidence>
<keyword evidence="9" id="KW-1185">Reference proteome</keyword>
<evidence type="ECO:0000313" key="9">
    <source>
        <dbReference type="Proteomes" id="UP000051679"/>
    </source>
</evidence>
<dbReference type="PATRIC" id="fig|1291052.5.peg.98"/>
<dbReference type="GO" id="GO:0006508">
    <property type="term" value="P:proteolysis"/>
    <property type="evidence" value="ECO:0007669"/>
    <property type="project" value="UniProtKB-KW"/>
</dbReference>
<dbReference type="PANTHER" id="PTHR11804:SF28">
    <property type="entry name" value="OLIGOENDOPEPTIDASE F"/>
    <property type="match status" value="1"/>
</dbReference>
<evidence type="ECO:0000256" key="4">
    <source>
        <dbReference type="ARBA" id="ARBA00022833"/>
    </source>
</evidence>
<evidence type="ECO:0000256" key="2">
    <source>
        <dbReference type="ARBA" id="ARBA00022723"/>
    </source>
</evidence>
<name>A0A0R1ZZK3_9LACO</name>
<comment type="caution">
    <text evidence="8">The sequence shown here is derived from an EMBL/GenBank/DDBJ whole genome shotgun (WGS) entry which is preliminary data.</text>
</comment>
<organism evidence="8 9">
    <name type="scientific">Lacticaseibacillus sharpeae JCM 1186 = DSM 20505</name>
    <dbReference type="NCBI Taxonomy" id="1291052"/>
    <lineage>
        <taxon>Bacteria</taxon>
        <taxon>Bacillati</taxon>
        <taxon>Bacillota</taxon>
        <taxon>Bacilli</taxon>
        <taxon>Lactobacillales</taxon>
        <taxon>Lactobacillaceae</taxon>
        <taxon>Lacticaseibacillus</taxon>
    </lineage>
</organism>
<gene>
    <name evidence="8" type="ORF">FC18_GL000096</name>
</gene>
<dbReference type="PANTHER" id="PTHR11804">
    <property type="entry name" value="PROTEASE M3 THIMET OLIGOPEPTIDASE-RELATED"/>
    <property type="match status" value="1"/>
</dbReference>